<proteinExistence type="inferred from homology"/>
<dbReference type="GO" id="GO:0006270">
    <property type="term" value="P:DNA replication initiation"/>
    <property type="evidence" value="ECO:0007669"/>
    <property type="project" value="InterPro"/>
</dbReference>
<dbReference type="InterPro" id="IPR036390">
    <property type="entry name" value="WH_DNA-bd_sf"/>
</dbReference>
<dbReference type="EMBL" id="MIJY01000012">
    <property type="protein sequence ID" value="OEG16866.1"/>
    <property type="molecule type" value="Genomic_DNA"/>
</dbReference>
<accession>A0A1E5GW29</accession>
<dbReference type="Proteomes" id="UP000095094">
    <property type="component" value="Unassembled WGS sequence"/>
</dbReference>
<evidence type="ECO:0000256" key="1">
    <source>
        <dbReference type="ARBA" id="ARBA00038283"/>
    </source>
</evidence>
<evidence type="ECO:0000313" key="3">
    <source>
        <dbReference type="EMBL" id="OEG16866.1"/>
    </source>
</evidence>
<gene>
    <name evidence="3" type="ORF">BCR25_04520</name>
</gene>
<dbReference type="InterPro" id="IPR000525">
    <property type="entry name" value="Initiator_Rep_WH1"/>
</dbReference>
<sequence>MVEMVKYKNELNRVALEQFTPSEMNLFFAIVSRIRNKEDCVIRFSLKEIRELAQYKPTAANRLIEDLTHTYAKLLKLTYPHTYTKKDQVIIESFNLFKNFEFCEENEATYDSSGEKITAHTGTTLKDGYVDIAVNPHFSCLFNNVFSGFTQFSLSEFISLKSKYAKNMFRLLKQFRSTGYRRFSIVEFRYMLSIPKSYQIGQIDQKIIQRLKQELSPYFKNLTIRKEYARTQGKKVTGYNFYFTPEKIYR</sequence>
<comment type="caution">
    <text evidence="3">The sequence shown here is derived from an EMBL/GenBank/DDBJ whole genome shotgun (WGS) entry which is preliminary data.</text>
</comment>
<dbReference type="Pfam" id="PF01051">
    <property type="entry name" value="Rep3_N"/>
    <property type="match status" value="1"/>
</dbReference>
<dbReference type="Pfam" id="PF21205">
    <property type="entry name" value="Rep3_C"/>
    <property type="match status" value="1"/>
</dbReference>
<protein>
    <recommendedName>
        <fullName evidence="2">Initiator Rep protein WH1 domain-containing protein</fullName>
    </recommendedName>
</protein>
<comment type="similarity">
    <text evidence="1">Belongs to the initiator RepB protein family.</text>
</comment>
<keyword evidence="4" id="KW-1185">Reference proteome</keyword>
<dbReference type="SUPFAM" id="SSF46785">
    <property type="entry name" value="Winged helix' DNA-binding domain"/>
    <property type="match status" value="1"/>
</dbReference>
<evidence type="ECO:0000259" key="2">
    <source>
        <dbReference type="Pfam" id="PF01051"/>
    </source>
</evidence>
<reference evidence="4" key="1">
    <citation type="submission" date="2016-09" db="EMBL/GenBank/DDBJ databases">
        <authorList>
            <person name="Gulvik C.A."/>
        </authorList>
    </citation>
    <scope>NUCLEOTIDE SEQUENCE [LARGE SCALE GENOMIC DNA]</scope>
    <source>
        <strain evidence="4">LMG 8895</strain>
    </source>
</reference>
<dbReference type="RefSeq" id="WP_069663263.1">
    <property type="nucleotide sequence ID" value="NZ_JBHUJJ010000001.1"/>
</dbReference>
<evidence type="ECO:0000313" key="4">
    <source>
        <dbReference type="Proteomes" id="UP000095094"/>
    </source>
</evidence>
<name>A0A1E5GW29_9ENTE</name>
<dbReference type="InterPro" id="IPR036388">
    <property type="entry name" value="WH-like_DNA-bd_sf"/>
</dbReference>
<dbReference type="AlphaFoldDB" id="A0A1E5GW29"/>
<feature type="domain" description="Initiator Rep protein WH1" evidence="2">
    <location>
        <begin position="5"/>
        <end position="173"/>
    </location>
</feature>
<organism evidence="3 4">
    <name type="scientific">Enterococcus termitis</name>
    <dbReference type="NCBI Taxonomy" id="332950"/>
    <lineage>
        <taxon>Bacteria</taxon>
        <taxon>Bacillati</taxon>
        <taxon>Bacillota</taxon>
        <taxon>Bacilli</taxon>
        <taxon>Lactobacillales</taxon>
        <taxon>Enterococcaceae</taxon>
        <taxon>Enterococcus</taxon>
    </lineage>
</organism>
<dbReference type="GO" id="GO:0003887">
    <property type="term" value="F:DNA-directed DNA polymerase activity"/>
    <property type="evidence" value="ECO:0007669"/>
    <property type="project" value="InterPro"/>
</dbReference>
<dbReference type="Gene3D" id="1.10.10.10">
    <property type="entry name" value="Winged helix-like DNA-binding domain superfamily/Winged helix DNA-binding domain"/>
    <property type="match status" value="2"/>
</dbReference>